<dbReference type="Pfam" id="PF13432">
    <property type="entry name" value="TPR_16"/>
    <property type="match status" value="2"/>
</dbReference>
<dbReference type="EMBL" id="CP109134">
    <property type="protein sequence ID" value="WSD07173.1"/>
    <property type="molecule type" value="Genomic_DNA"/>
</dbReference>
<sequence length="342" mass="37275">MANLQAQIDSLVAGLHGPRSGQTTAAPAEVAGQALLVDLLILRGQVLGRIADYERAAELAEQLVRAAPDDDASWLVRARTQATFHRFAEALADLDAARRRGSDQATLDAERAAILQAVAYYAEALVLRRTAAKRRPDFTTLSALAVLQAERGKVAQAEHLFIEARRRHRGVSPFPVAELDFRRGLMWLGERNLHAARAWFDAAVSRVPAYAPAMGHLAEVDAALGARDAAIDRLRPLALSSDDPEYAAGLAGVLSDAGHPHEAEQWRISAAARYDELVLRHPEAFVDHAADFWLTVGGDRPKGLQLVSRNHAHRATRALALPHRVIPTDSWPTDSWLADPDT</sequence>
<dbReference type="SUPFAM" id="SSF48452">
    <property type="entry name" value="TPR-like"/>
    <property type="match status" value="1"/>
</dbReference>
<protein>
    <recommendedName>
        <fullName evidence="3">Tetratricopeptide repeat protein</fullName>
    </recommendedName>
</protein>
<name>A0ABZ1GP27_9ACTN</name>
<evidence type="ECO:0000313" key="2">
    <source>
        <dbReference type="Proteomes" id="UP001335325"/>
    </source>
</evidence>
<accession>A0ABZ1GP27</accession>
<dbReference type="Gene3D" id="1.25.40.10">
    <property type="entry name" value="Tetratricopeptide repeat domain"/>
    <property type="match status" value="1"/>
</dbReference>
<proteinExistence type="predicted"/>
<dbReference type="RefSeq" id="WP_326753242.1">
    <property type="nucleotide sequence ID" value="NZ_CP109134.1"/>
</dbReference>
<gene>
    <name evidence="1" type="ORF">OIE73_16310</name>
</gene>
<dbReference type="InterPro" id="IPR011990">
    <property type="entry name" value="TPR-like_helical_dom_sf"/>
</dbReference>
<organism evidence="1 2">
    <name type="scientific">Streptomyces hirsutus</name>
    <dbReference type="NCBI Taxonomy" id="35620"/>
    <lineage>
        <taxon>Bacteria</taxon>
        <taxon>Bacillati</taxon>
        <taxon>Actinomycetota</taxon>
        <taxon>Actinomycetes</taxon>
        <taxon>Kitasatosporales</taxon>
        <taxon>Streptomycetaceae</taxon>
        <taxon>Streptomyces</taxon>
    </lineage>
</organism>
<reference evidence="1 2" key="1">
    <citation type="submission" date="2022-10" db="EMBL/GenBank/DDBJ databases">
        <title>The complete genomes of actinobacterial strains from the NBC collection.</title>
        <authorList>
            <person name="Joergensen T.S."/>
            <person name="Alvarez Arevalo M."/>
            <person name="Sterndorff E.B."/>
            <person name="Faurdal D."/>
            <person name="Vuksanovic O."/>
            <person name="Mourched A.-S."/>
            <person name="Charusanti P."/>
            <person name="Shaw S."/>
            <person name="Blin K."/>
            <person name="Weber T."/>
        </authorList>
    </citation>
    <scope>NUCLEOTIDE SEQUENCE [LARGE SCALE GENOMIC DNA]</scope>
    <source>
        <strain evidence="1 2">NBC 01753</strain>
    </source>
</reference>
<evidence type="ECO:0000313" key="1">
    <source>
        <dbReference type="EMBL" id="WSD07173.1"/>
    </source>
</evidence>
<dbReference type="Proteomes" id="UP001335325">
    <property type="component" value="Chromosome"/>
</dbReference>
<evidence type="ECO:0008006" key="3">
    <source>
        <dbReference type="Google" id="ProtNLM"/>
    </source>
</evidence>
<dbReference type="GeneID" id="91544164"/>
<keyword evidence="2" id="KW-1185">Reference proteome</keyword>